<evidence type="ECO:0000256" key="1">
    <source>
        <dbReference type="ARBA" id="ARBA00004651"/>
    </source>
</evidence>
<feature type="coiled-coil region" evidence="6">
    <location>
        <begin position="291"/>
        <end position="399"/>
    </location>
</feature>
<dbReference type="Pfam" id="PF02706">
    <property type="entry name" value="Wzz"/>
    <property type="match status" value="1"/>
</dbReference>
<evidence type="ECO:0000256" key="7">
    <source>
        <dbReference type="SAM" id="Phobius"/>
    </source>
</evidence>
<proteinExistence type="predicted"/>
<sequence>MAGVRNPDQDLDIDIAALFAGLGRNWLRILVVALGVTAVAFMLASMATRHYKAETRILIETRESVFTRPETQRDADPILDEQGVTSQVEVISSTDILKQVARKLDLATLPEFEADGQVSLIDNLMILTGLRGDPVALPPEERVLKVFREKLNVYRVESSRVIVVEFSSEDRELAAAVPNAIADAYIQLQREAKQQSNADATEWLEPEIADLRAKVKEAEGKVANFRSQSDLLVGGNNSMLATQQLSELSSELSRVRANRASTEATARSMREALSQGASIDALPDVLASPLIQRLRENQVQLKADIADLSASLLDNHPRIRALRSQLADLDRQLRAEAQKIQSSLETEAEAARLRERELVAELNKLKAESARVGEQEVELRALEREAAAQRDLLESYLSRYREAISRKDRNYLPADARIFSRATVPGEPYFPKILPISGATFAAALVLMAVATLLSELFSGRALRPAQRYDGVPSNVVMPRDRADEAAAEASRREAALEAEALARADKVDAAEAPVEDGTGVDETVDAPPAPVFTRGQITIEAAAEKLIAGGASRALFISPEGDEGAASAVMVSREVADAGLRVLLLDLTETGAASFPMLEATRLPGITDLLCSKAQFTDVIHPDHYSECHVIPSGTADPALAMRAADRLPIIMESLTTAYDIVIVECGPADAASIARLMNGASEVFVSVIEEDDEAISTATTDLRSSGFSDAVLVTPVGYVPPYAPEPGRQSAA</sequence>
<dbReference type="GO" id="GO:0005886">
    <property type="term" value="C:plasma membrane"/>
    <property type="evidence" value="ECO:0007669"/>
    <property type="project" value="UniProtKB-SubCell"/>
</dbReference>
<evidence type="ECO:0000256" key="6">
    <source>
        <dbReference type="SAM" id="Coils"/>
    </source>
</evidence>
<keyword evidence="10" id="KW-1185">Reference proteome</keyword>
<keyword evidence="6" id="KW-0175">Coiled coil</keyword>
<evidence type="ECO:0000256" key="5">
    <source>
        <dbReference type="ARBA" id="ARBA00023136"/>
    </source>
</evidence>
<evidence type="ECO:0000256" key="2">
    <source>
        <dbReference type="ARBA" id="ARBA00022475"/>
    </source>
</evidence>
<dbReference type="InterPro" id="IPR005700">
    <property type="entry name" value="EPS_ExoP-like"/>
</dbReference>
<feature type="domain" description="Polysaccharide chain length determinant N-terminal" evidence="8">
    <location>
        <begin position="12"/>
        <end position="104"/>
    </location>
</feature>
<feature type="coiled-coil region" evidence="6">
    <location>
        <begin position="208"/>
        <end position="265"/>
    </location>
</feature>
<dbReference type="RefSeq" id="WP_156714309.1">
    <property type="nucleotide sequence ID" value="NZ_WPHG01000004.1"/>
</dbReference>
<comment type="subcellular location">
    <subcellularLocation>
        <location evidence="1">Cell membrane</location>
        <topology evidence="1">Multi-pass membrane protein</topology>
    </subcellularLocation>
</comment>
<keyword evidence="4 7" id="KW-1133">Transmembrane helix</keyword>
<protein>
    <submittedName>
        <fullName evidence="9">Chain-length determining protein</fullName>
    </submittedName>
</protein>
<name>A0A844QMF0_9HYPH</name>
<keyword evidence="5 7" id="KW-0472">Membrane</keyword>
<dbReference type="Gene3D" id="3.40.50.300">
    <property type="entry name" value="P-loop containing nucleotide triphosphate hydrolases"/>
    <property type="match status" value="1"/>
</dbReference>
<accession>A0A844QMF0</accession>
<dbReference type="AlphaFoldDB" id="A0A844QMF0"/>
<evidence type="ECO:0000259" key="8">
    <source>
        <dbReference type="Pfam" id="PF02706"/>
    </source>
</evidence>
<dbReference type="PANTHER" id="PTHR32309:SF13">
    <property type="entry name" value="FERRIC ENTEROBACTIN TRANSPORT PROTEIN FEPE"/>
    <property type="match status" value="1"/>
</dbReference>
<feature type="transmembrane region" description="Helical" evidence="7">
    <location>
        <begin position="26"/>
        <end position="47"/>
    </location>
</feature>
<dbReference type="InterPro" id="IPR003856">
    <property type="entry name" value="LPS_length_determ_N"/>
</dbReference>
<evidence type="ECO:0000313" key="10">
    <source>
        <dbReference type="Proteomes" id="UP000463224"/>
    </source>
</evidence>
<evidence type="ECO:0000256" key="3">
    <source>
        <dbReference type="ARBA" id="ARBA00022692"/>
    </source>
</evidence>
<dbReference type="EMBL" id="WPHG01000004">
    <property type="protein sequence ID" value="MVA99218.1"/>
    <property type="molecule type" value="Genomic_DNA"/>
</dbReference>
<evidence type="ECO:0000256" key="4">
    <source>
        <dbReference type="ARBA" id="ARBA00022989"/>
    </source>
</evidence>
<dbReference type="InterPro" id="IPR027417">
    <property type="entry name" value="P-loop_NTPase"/>
</dbReference>
<comment type="caution">
    <text evidence="9">The sequence shown here is derived from an EMBL/GenBank/DDBJ whole genome shotgun (WGS) entry which is preliminary data.</text>
</comment>
<reference evidence="9 10" key="1">
    <citation type="submission" date="2019-12" db="EMBL/GenBank/DDBJ databases">
        <title>Nitratireductor arenosus sp. nov., Isolated from sea sand, Jeju island, South Korea.</title>
        <authorList>
            <person name="Kim W."/>
        </authorList>
    </citation>
    <scope>NUCLEOTIDE SEQUENCE [LARGE SCALE GENOMIC DNA]</scope>
    <source>
        <strain evidence="9 10">CAU 1489</strain>
    </source>
</reference>
<gene>
    <name evidence="9" type="ORF">GN330_18380</name>
</gene>
<keyword evidence="3 7" id="KW-0812">Transmembrane</keyword>
<dbReference type="GO" id="GO:0004713">
    <property type="term" value="F:protein tyrosine kinase activity"/>
    <property type="evidence" value="ECO:0007669"/>
    <property type="project" value="TreeGrafter"/>
</dbReference>
<dbReference type="SUPFAM" id="SSF52540">
    <property type="entry name" value="P-loop containing nucleoside triphosphate hydrolases"/>
    <property type="match status" value="1"/>
</dbReference>
<dbReference type="PANTHER" id="PTHR32309">
    <property type="entry name" value="TYROSINE-PROTEIN KINASE"/>
    <property type="match status" value="1"/>
</dbReference>
<dbReference type="InterPro" id="IPR050445">
    <property type="entry name" value="Bact_polysacc_biosynth/exp"/>
</dbReference>
<dbReference type="NCBIfam" id="TIGR01005">
    <property type="entry name" value="eps_transp_fam"/>
    <property type="match status" value="1"/>
</dbReference>
<dbReference type="Proteomes" id="UP000463224">
    <property type="component" value="Unassembled WGS sequence"/>
</dbReference>
<organism evidence="9 10">
    <name type="scientific">Nitratireductor arenosus</name>
    <dbReference type="NCBI Taxonomy" id="2682096"/>
    <lineage>
        <taxon>Bacteria</taxon>
        <taxon>Pseudomonadati</taxon>
        <taxon>Pseudomonadota</taxon>
        <taxon>Alphaproteobacteria</taxon>
        <taxon>Hyphomicrobiales</taxon>
        <taxon>Phyllobacteriaceae</taxon>
        <taxon>Nitratireductor</taxon>
    </lineage>
</organism>
<evidence type="ECO:0000313" key="9">
    <source>
        <dbReference type="EMBL" id="MVA99218.1"/>
    </source>
</evidence>
<keyword evidence="2" id="KW-1003">Cell membrane</keyword>